<feature type="signal peptide" evidence="1">
    <location>
        <begin position="1"/>
        <end position="17"/>
    </location>
</feature>
<keyword evidence="3" id="KW-1185">Reference proteome</keyword>
<dbReference type="RefSeq" id="WP_130159827.1">
    <property type="nucleotide sequence ID" value="NZ_SGIS01000039.1"/>
</dbReference>
<comment type="caution">
    <text evidence="2">The sequence shown here is derived from an EMBL/GenBank/DDBJ whole genome shotgun (WGS) entry which is preliminary data.</text>
</comment>
<sequence>MNALAFLPLLLAATPIAGLPLDVLPKQDLPATGCAAFLWTATEQRTLVAMATAEPARLRVSLDGAIVDLTRTAQRGAANFGLGESADYAAPGIRATLDLTIETRGDLVKGAAIPDGALRLDRDGKDGVVVPVTGLVGCAG</sequence>
<protein>
    <submittedName>
        <fullName evidence="2">Uncharacterized protein</fullName>
    </submittedName>
</protein>
<proteinExistence type="predicted"/>
<dbReference type="AlphaFoldDB" id="A0A4Q6XUB6"/>
<feature type="chain" id="PRO_5020843369" evidence="1">
    <location>
        <begin position="18"/>
        <end position="140"/>
    </location>
</feature>
<evidence type="ECO:0000256" key="1">
    <source>
        <dbReference type="SAM" id="SignalP"/>
    </source>
</evidence>
<dbReference type="OrthoDB" id="7595402at2"/>
<dbReference type="EMBL" id="SGIS01000039">
    <property type="protein sequence ID" value="RZF61074.1"/>
    <property type="molecule type" value="Genomic_DNA"/>
</dbReference>
<organism evidence="2 3">
    <name type="scientific">Sphingomonas populi</name>
    <dbReference type="NCBI Taxonomy" id="2484750"/>
    <lineage>
        <taxon>Bacteria</taxon>
        <taxon>Pseudomonadati</taxon>
        <taxon>Pseudomonadota</taxon>
        <taxon>Alphaproteobacteria</taxon>
        <taxon>Sphingomonadales</taxon>
        <taxon>Sphingomonadaceae</taxon>
        <taxon>Sphingomonas</taxon>
    </lineage>
</organism>
<evidence type="ECO:0000313" key="2">
    <source>
        <dbReference type="EMBL" id="RZF61074.1"/>
    </source>
</evidence>
<accession>A0A4Q6XUB6</accession>
<keyword evidence="1" id="KW-0732">Signal</keyword>
<reference evidence="2 3" key="1">
    <citation type="submission" date="2019-02" db="EMBL/GenBank/DDBJ databases">
        <authorList>
            <person name="Li Y."/>
        </authorList>
    </citation>
    <scope>NUCLEOTIDE SEQUENCE [LARGE SCALE GENOMIC DNA]</scope>
    <source>
        <strain evidence="2 3">3-7</strain>
    </source>
</reference>
<gene>
    <name evidence="2" type="ORF">EWE75_19765</name>
</gene>
<evidence type="ECO:0000313" key="3">
    <source>
        <dbReference type="Proteomes" id="UP000292085"/>
    </source>
</evidence>
<dbReference type="Proteomes" id="UP000292085">
    <property type="component" value="Unassembled WGS sequence"/>
</dbReference>
<name>A0A4Q6XUB6_9SPHN</name>